<dbReference type="SUPFAM" id="SSF56784">
    <property type="entry name" value="HAD-like"/>
    <property type="match status" value="1"/>
</dbReference>
<dbReference type="InterPro" id="IPR050155">
    <property type="entry name" value="HAD-like_hydrolase_sf"/>
</dbReference>
<reference evidence="1" key="1">
    <citation type="submission" date="2020-11" db="EMBL/GenBank/DDBJ databases">
        <title>Nocardia NEAU-351.nov., a novel actinomycete isolated from the cow dung.</title>
        <authorList>
            <person name="Zhang X."/>
        </authorList>
    </citation>
    <scope>NUCLEOTIDE SEQUENCE</scope>
    <source>
        <strain evidence="1">NEAU-351</strain>
    </source>
</reference>
<dbReference type="CDD" id="cd07505">
    <property type="entry name" value="HAD_BPGM-like"/>
    <property type="match status" value="1"/>
</dbReference>
<protein>
    <submittedName>
        <fullName evidence="1">HAD-IA family hydrolase</fullName>
    </submittedName>
</protein>
<dbReference type="EMBL" id="JADMLG010000009">
    <property type="protein sequence ID" value="MBH0778968.1"/>
    <property type="molecule type" value="Genomic_DNA"/>
</dbReference>
<dbReference type="InterPro" id="IPR038494">
    <property type="entry name" value="IGPD_sf"/>
</dbReference>
<dbReference type="PANTHER" id="PTHR43434:SF1">
    <property type="entry name" value="PHOSPHOGLYCOLATE PHOSPHATASE"/>
    <property type="match status" value="1"/>
</dbReference>
<dbReference type="RefSeq" id="WP_196151291.1">
    <property type="nucleotide sequence ID" value="NZ_JADMLG010000009.1"/>
</dbReference>
<name>A0A931IFY6_9NOCA</name>
<dbReference type="AlphaFoldDB" id="A0A931IFY6"/>
<keyword evidence="1" id="KW-0378">Hydrolase</keyword>
<dbReference type="GO" id="GO:0006281">
    <property type="term" value="P:DNA repair"/>
    <property type="evidence" value="ECO:0007669"/>
    <property type="project" value="TreeGrafter"/>
</dbReference>
<dbReference type="InterPro" id="IPR023214">
    <property type="entry name" value="HAD_sf"/>
</dbReference>
<evidence type="ECO:0000313" key="2">
    <source>
        <dbReference type="Proteomes" id="UP000655751"/>
    </source>
</evidence>
<dbReference type="InterPro" id="IPR006439">
    <property type="entry name" value="HAD-SF_hydro_IA"/>
</dbReference>
<dbReference type="NCBIfam" id="TIGR01549">
    <property type="entry name" value="HAD-SF-IA-v1"/>
    <property type="match status" value="1"/>
</dbReference>
<dbReference type="InterPro" id="IPR020568">
    <property type="entry name" value="Ribosomal_Su5_D2-typ_SF"/>
</dbReference>
<evidence type="ECO:0000313" key="1">
    <source>
        <dbReference type="EMBL" id="MBH0778968.1"/>
    </source>
</evidence>
<dbReference type="Gene3D" id="3.40.50.1000">
    <property type="entry name" value="HAD superfamily/HAD-like"/>
    <property type="match status" value="1"/>
</dbReference>
<comment type="caution">
    <text evidence="1">The sequence shown here is derived from an EMBL/GenBank/DDBJ whole genome shotgun (WGS) entry which is preliminary data.</text>
</comment>
<dbReference type="SFLD" id="SFLDS00003">
    <property type="entry name" value="Haloacid_Dehalogenase"/>
    <property type="match status" value="1"/>
</dbReference>
<gene>
    <name evidence="1" type="ORF">IT779_22065</name>
</gene>
<dbReference type="InterPro" id="IPR036412">
    <property type="entry name" value="HAD-like_sf"/>
</dbReference>
<accession>A0A931IFY6</accession>
<dbReference type="GO" id="GO:0008967">
    <property type="term" value="F:phosphoglycolate phosphatase activity"/>
    <property type="evidence" value="ECO:0007669"/>
    <property type="project" value="TreeGrafter"/>
</dbReference>
<dbReference type="SUPFAM" id="SSF54211">
    <property type="entry name" value="Ribosomal protein S5 domain 2-like"/>
    <property type="match status" value="2"/>
</dbReference>
<keyword evidence="2" id="KW-1185">Reference proteome</keyword>
<dbReference type="InterPro" id="IPR023198">
    <property type="entry name" value="PGP-like_dom2"/>
</dbReference>
<dbReference type="PRINTS" id="PR00413">
    <property type="entry name" value="HADHALOGNASE"/>
</dbReference>
<organism evidence="1 2">
    <name type="scientific">Nocardia bovistercoris</name>
    <dbReference type="NCBI Taxonomy" id="2785916"/>
    <lineage>
        <taxon>Bacteria</taxon>
        <taxon>Bacillati</taxon>
        <taxon>Actinomycetota</taxon>
        <taxon>Actinomycetes</taxon>
        <taxon>Mycobacteriales</taxon>
        <taxon>Nocardiaceae</taxon>
        <taxon>Nocardia</taxon>
    </lineage>
</organism>
<dbReference type="NCBIfam" id="TIGR01509">
    <property type="entry name" value="HAD-SF-IA-v3"/>
    <property type="match status" value="1"/>
</dbReference>
<dbReference type="Proteomes" id="UP000655751">
    <property type="component" value="Unassembled WGS sequence"/>
</dbReference>
<dbReference type="SFLD" id="SFLDG01129">
    <property type="entry name" value="C1.5:_HAD__Beta-PGM__Phosphata"/>
    <property type="match status" value="1"/>
</dbReference>
<dbReference type="Pfam" id="PF00702">
    <property type="entry name" value="Hydrolase"/>
    <property type="match status" value="1"/>
</dbReference>
<dbReference type="Gene3D" id="1.10.150.240">
    <property type="entry name" value="Putative phosphatase, domain 2"/>
    <property type="match status" value="1"/>
</dbReference>
<dbReference type="Gene3D" id="3.30.230.40">
    <property type="entry name" value="Imidazole glycerol phosphate dehydratase, domain 1"/>
    <property type="match status" value="2"/>
</dbReference>
<sequence>MLLAGRLAIPEGIEAMLFDLDGVIIDSLALDYQVVEGMLRAELGKTTEVPHSVIRTHFALSLPDFWRAISDSRGLGISPDGIDRLVEGHEIRRREITMTIHEGVIDIMAAARAAGLRVAVVSNNPEAEIRTTLTNSSITVDLVVGNDVPGLRKKPAPDMYLEAARRLGLEPAKCVAIEDSLVGAQAAHDAGCVTIGVATGANSYRELAESGFLTHCYLDFAPSTVSLGRAGITNKTLLTPNEFASHMVEHIAWRLGCSIELRWRNDDWHWLGLALGAEIRGYSLHRPTARTIGMIDDGSAEVVVDTRRPGEVAIDGSSQVDLEWFLNSRVEQVTRGSELVGLLDGLAVGAGVNIDVRIASFEDPHHTWEGVFRGVGIALDRMVNERPAAPVKPKGAAVVAERAADSFERPVERGWVVRGASPWSAQVERRTAESVVAIDVEIDEPSVRYTVDVADTIDVTGIEELLREFAIGAGLRLDVLFEATRLNSSHVVTEDVGMALGRALKHMSIERMEEFGIQGAGSNVENLDEHSPIRVGISMEGRKFWKFVPMDETFADLRRRFLVGHTLPSGLFTEDLDDFIDGLSGGMEASVMVHVDRDIDPEKGWPLLFRGLGTAIAGLLSVNPHRRSLAPGVKATLA</sequence>
<proteinExistence type="predicted"/>
<dbReference type="PANTHER" id="PTHR43434">
    <property type="entry name" value="PHOSPHOGLYCOLATE PHOSPHATASE"/>
    <property type="match status" value="1"/>
</dbReference>